<dbReference type="InterPro" id="IPR013022">
    <property type="entry name" value="Xyl_isomerase-like_TIM-brl"/>
</dbReference>
<accession>A0A3D9RNY4</accession>
<feature type="domain" description="Xylose isomerase-like TIM barrel" evidence="1">
    <location>
        <begin position="27"/>
        <end position="266"/>
    </location>
</feature>
<organism evidence="2 3">
    <name type="scientific">Paenibacillus taihuensis</name>
    <dbReference type="NCBI Taxonomy" id="1156355"/>
    <lineage>
        <taxon>Bacteria</taxon>
        <taxon>Bacillati</taxon>
        <taxon>Bacillota</taxon>
        <taxon>Bacilli</taxon>
        <taxon>Bacillales</taxon>
        <taxon>Paenibacillaceae</taxon>
        <taxon>Paenibacillus</taxon>
    </lineage>
</organism>
<dbReference type="EMBL" id="QTTN01000026">
    <property type="protein sequence ID" value="REE78600.1"/>
    <property type="molecule type" value="Genomic_DNA"/>
</dbReference>
<keyword evidence="2" id="KW-0413">Isomerase</keyword>
<proteinExistence type="predicted"/>
<sequence>MQELTNYERLSLNQITTDRLSLPEAADACLRAGVPGIALWRHKLAQMPSLAEARRLIRDSGLRVSSLCRGGMFPAPTPEERRKRMDDNRRAVEEAAELGTDVLVLVCGPAAGKDIADARLMVEEGIAELVPYAESHGIRLGIEPLHPMYAAERSVINLLSQANDIAERYTPEQVGVVVDVFHVWWDPALYEQIARAAGRIAGYHVSDWIVPTPDLLMGRGMMGDGVIELRRIRQAVEAAGYSGPIEVEIFNHAVWEMDGDESLALIKSRYLEHV</sequence>
<dbReference type="Gene3D" id="3.20.20.150">
    <property type="entry name" value="Divalent-metal-dependent TIM barrel enzymes"/>
    <property type="match status" value="1"/>
</dbReference>
<dbReference type="AlphaFoldDB" id="A0A3D9RNY4"/>
<keyword evidence="3" id="KW-1185">Reference proteome</keyword>
<name>A0A3D9RNY4_9BACL</name>
<evidence type="ECO:0000313" key="2">
    <source>
        <dbReference type="EMBL" id="REE78600.1"/>
    </source>
</evidence>
<dbReference type="SUPFAM" id="SSF51658">
    <property type="entry name" value="Xylose isomerase-like"/>
    <property type="match status" value="1"/>
</dbReference>
<dbReference type="PANTHER" id="PTHR12110:SF52">
    <property type="entry name" value="XYLOSE ISOMERASE"/>
    <property type="match status" value="1"/>
</dbReference>
<dbReference type="OrthoDB" id="9782626at2"/>
<evidence type="ECO:0000313" key="3">
    <source>
        <dbReference type="Proteomes" id="UP000256304"/>
    </source>
</evidence>
<dbReference type="Proteomes" id="UP000256304">
    <property type="component" value="Unassembled WGS sequence"/>
</dbReference>
<gene>
    <name evidence="2" type="ORF">A8990_12674</name>
</gene>
<protein>
    <submittedName>
        <fullName evidence="2">Sugar phosphate isomerase/epimerase</fullName>
    </submittedName>
</protein>
<dbReference type="RefSeq" id="WP_116190861.1">
    <property type="nucleotide sequence ID" value="NZ_QTTN01000026.1"/>
</dbReference>
<dbReference type="InterPro" id="IPR036237">
    <property type="entry name" value="Xyl_isomerase-like_sf"/>
</dbReference>
<dbReference type="Pfam" id="PF01261">
    <property type="entry name" value="AP_endonuc_2"/>
    <property type="match status" value="1"/>
</dbReference>
<reference evidence="2 3" key="1">
    <citation type="submission" date="2018-08" db="EMBL/GenBank/DDBJ databases">
        <title>Genomic Encyclopedia of Type Strains, Phase III (KMG-III): the genomes of soil and plant-associated and newly described type strains.</title>
        <authorList>
            <person name="Whitman W."/>
        </authorList>
    </citation>
    <scope>NUCLEOTIDE SEQUENCE [LARGE SCALE GENOMIC DNA]</scope>
    <source>
        <strain evidence="2 3">CGMCC 1.10966</strain>
    </source>
</reference>
<dbReference type="GO" id="GO:0016853">
    <property type="term" value="F:isomerase activity"/>
    <property type="evidence" value="ECO:0007669"/>
    <property type="project" value="UniProtKB-KW"/>
</dbReference>
<dbReference type="InterPro" id="IPR050312">
    <property type="entry name" value="IolE/XylAMocC-like"/>
</dbReference>
<evidence type="ECO:0000259" key="1">
    <source>
        <dbReference type="Pfam" id="PF01261"/>
    </source>
</evidence>
<comment type="caution">
    <text evidence="2">The sequence shown here is derived from an EMBL/GenBank/DDBJ whole genome shotgun (WGS) entry which is preliminary data.</text>
</comment>
<dbReference type="PANTHER" id="PTHR12110">
    <property type="entry name" value="HYDROXYPYRUVATE ISOMERASE"/>
    <property type="match status" value="1"/>
</dbReference>